<dbReference type="EMBL" id="JASCZI010273360">
    <property type="protein sequence ID" value="MED6224716.1"/>
    <property type="molecule type" value="Genomic_DNA"/>
</dbReference>
<name>A0ABU6ZRY6_9FABA</name>
<evidence type="ECO:0000313" key="2">
    <source>
        <dbReference type="Proteomes" id="UP001341840"/>
    </source>
</evidence>
<gene>
    <name evidence="1" type="ORF">PIB30_086769</name>
</gene>
<evidence type="ECO:0000313" key="1">
    <source>
        <dbReference type="EMBL" id="MED6224716.1"/>
    </source>
</evidence>
<protein>
    <submittedName>
        <fullName evidence="1">Uncharacterized protein</fullName>
    </submittedName>
</protein>
<comment type="caution">
    <text evidence="1">The sequence shown here is derived from an EMBL/GenBank/DDBJ whole genome shotgun (WGS) entry which is preliminary data.</text>
</comment>
<proteinExistence type="predicted"/>
<accession>A0ABU6ZRY6</accession>
<dbReference type="Proteomes" id="UP001341840">
    <property type="component" value="Unassembled WGS sequence"/>
</dbReference>
<keyword evidence="2" id="KW-1185">Reference proteome</keyword>
<organism evidence="1 2">
    <name type="scientific">Stylosanthes scabra</name>
    <dbReference type="NCBI Taxonomy" id="79078"/>
    <lineage>
        <taxon>Eukaryota</taxon>
        <taxon>Viridiplantae</taxon>
        <taxon>Streptophyta</taxon>
        <taxon>Embryophyta</taxon>
        <taxon>Tracheophyta</taxon>
        <taxon>Spermatophyta</taxon>
        <taxon>Magnoliopsida</taxon>
        <taxon>eudicotyledons</taxon>
        <taxon>Gunneridae</taxon>
        <taxon>Pentapetalae</taxon>
        <taxon>rosids</taxon>
        <taxon>fabids</taxon>
        <taxon>Fabales</taxon>
        <taxon>Fabaceae</taxon>
        <taxon>Papilionoideae</taxon>
        <taxon>50 kb inversion clade</taxon>
        <taxon>dalbergioids sensu lato</taxon>
        <taxon>Dalbergieae</taxon>
        <taxon>Pterocarpus clade</taxon>
        <taxon>Stylosanthes</taxon>
    </lineage>
</organism>
<sequence>MSSMDQTWPIQGQGELGHIHHQPRLAHVLAKPHQVHHQSCLVGVTHPPLSQGNAESSISMSHLDHVSFKCKLHQSKFNFSVLQITEFDLAERKQAKLQKQTHKISSEEVFEEVSVNMAEEGDQRKTLGDFTVPTTASCGSSIVRPTVEANSFELKPVLIHLVQQD</sequence>
<reference evidence="1 2" key="1">
    <citation type="journal article" date="2023" name="Plants (Basel)">
        <title>Bridging the Gap: Combining Genomics and Transcriptomics Approaches to Understand Stylosanthes scabra, an Orphan Legume from the Brazilian Caatinga.</title>
        <authorList>
            <person name="Ferreira-Neto J.R.C."/>
            <person name="da Silva M.D."/>
            <person name="Binneck E."/>
            <person name="de Melo N.F."/>
            <person name="da Silva R.H."/>
            <person name="de Melo A.L.T.M."/>
            <person name="Pandolfi V."/>
            <person name="Bustamante F.O."/>
            <person name="Brasileiro-Vidal A.C."/>
            <person name="Benko-Iseppon A.M."/>
        </authorList>
    </citation>
    <scope>NUCLEOTIDE SEQUENCE [LARGE SCALE GENOMIC DNA]</scope>
    <source>
        <tissue evidence="1">Leaves</tissue>
    </source>
</reference>